<keyword evidence="4" id="KW-1185">Reference proteome</keyword>
<evidence type="ECO:0000256" key="1">
    <source>
        <dbReference type="SAM" id="MobiDB-lite"/>
    </source>
</evidence>
<organism evidence="3 4">
    <name type="scientific">Conexibacter stalactiti</name>
    <dbReference type="NCBI Taxonomy" id="1940611"/>
    <lineage>
        <taxon>Bacteria</taxon>
        <taxon>Bacillati</taxon>
        <taxon>Actinomycetota</taxon>
        <taxon>Thermoleophilia</taxon>
        <taxon>Solirubrobacterales</taxon>
        <taxon>Conexibacteraceae</taxon>
        <taxon>Conexibacter</taxon>
    </lineage>
</organism>
<proteinExistence type="predicted"/>
<dbReference type="EMBL" id="JAWSTH010000106">
    <property type="protein sequence ID" value="MDW5597851.1"/>
    <property type="molecule type" value="Genomic_DNA"/>
</dbReference>
<feature type="chain" id="PRO_5047258982" evidence="2">
    <location>
        <begin position="24"/>
        <end position="217"/>
    </location>
</feature>
<reference evidence="4" key="1">
    <citation type="submission" date="2023-07" db="EMBL/GenBank/DDBJ databases">
        <title>Conexibacter stalactiti sp. nov., isolated from stalactites in a lava cave and emended description of the genus Conexibacter.</title>
        <authorList>
            <person name="Lee S.D."/>
        </authorList>
    </citation>
    <scope>NUCLEOTIDE SEQUENCE [LARGE SCALE GENOMIC DNA]</scope>
    <source>
        <strain evidence="4">KCTC 39840</strain>
    </source>
</reference>
<sequence length="217" mass="22494">MQPKATILRLLVLGGCATAVTTAALTTTAPADPKPERSPALAAPAPRVGPVPGFTSAQWRSLAREQLEVLEEPREAAADAVPASIRSQPLFADGAVELAAAREVAPGAERAWIAPSADGTAVCAFRTGAVACPSVARLTVTGLAPGVNGRYGEPFHVWGIAGDDTSSIVLIEADGTRVAVTVTDNFFDVETDDWPRGMTWTGPEGAESFEFPADGAW</sequence>
<evidence type="ECO:0000313" key="4">
    <source>
        <dbReference type="Proteomes" id="UP001284601"/>
    </source>
</evidence>
<dbReference type="RefSeq" id="WP_318600322.1">
    <property type="nucleotide sequence ID" value="NZ_JAWSTH010000106.1"/>
</dbReference>
<comment type="caution">
    <text evidence="3">The sequence shown here is derived from an EMBL/GenBank/DDBJ whole genome shotgun (WGS) entry which is preliminary data.</text>
</comment>
<evidence type="ECO:0000313" key="3">
    <source>
        <dbReference type="EMBL" id="MDW5597851.1"/>
    </source>
</evidence>
<name>A0ABU4HX31_9ACTN</name>
<evidence type="ECO:0000256" key="2">
    <source>
        <dbReference type="SAM" id="SignalP"/>
    </source>
</evidence>
<protein>
    <submittedName>
        <fullName evidence="3">Uncharacterized protein</fullName>
    </submittedName>
</protein>
<accession>A0ABU4HX31</accession>
<feature type="region of interest" description="Disordered" evidence="1">
    <location>
        <begin position="28"/>
        <end position="47"/>
    </location>
</feature>
<gene>
    <name evidence="3" type="ORF">R7226_26090</name>
</gene>
<keyword evidence="2" id="KW-0732">Signal</keyword>
<reference evidence="3 4" key="2">
    <citation type="submission" date="2023-10" db="EMBL/GenBank/DDBJ databases">
        <authorList>
            <person name="Han X.F."/>
        </authorList>
    </citation>
    <scope>NUCLEOTIDE SEQUENCE [LARGE SCALE GENOMIC DNA]</scope>
    <source>
        <strain evidence="3 4">KCTC 39840</strain>
    </source>
</reference>
<dbReference type="Proteomes" id="UP001284601">
    <property type="component" value="Unassembled WGS sequence"/>
</dbReference>
<feature type="signal peptide" evidence="2">
    <location>
        <begin position="1"/>
        <end position="23"/>
    </location>
</feature>